<organism evidence="2 3">
    <name type="scientific">Panicum virgatum</name>
    <name type="common">Blackwell switchgrass</name>
    <dbReference type="NCBI Taxonomy" id="38727"/>
    <lineage>
        <taxon>Eukaryota</taxon>
        <taxon>Viridiplantae</taxon>
        <taxon>Streptophyta</taxon>
        <taxon>Embryophyta</taxon>
        <taxon>Tracheophyta</taxon>
        <taxon>Spermatophyta</taxon>
        <taxon>Magnoliopsida</taxon>
        <taxon>Liliopsida</taxon>
        <taxon>Poales</taxon>
        <taxon>Poaceae</taxon>
        <taxon>PACMAD clade</taxon>
        <taxon>Panicoideae</taxon>
        <taxon>Panicodae</taxon>
        <taxon>Paniceae</taxon>
        <taxon>Panicinae</taxon>
        <taxon>Panicum</taxon>
        <taxon>Panicum sect. Hiantes</taxon>
    </lineage>
</organism>
<comment type="caution">
    <text evidence="2">The sequence shown here is derived from an EMBL/GenBank/DDBJ whole genome shotgun (WGS) entry which is preliminary data.</text>
</comment>
<protein>
    <submittedName>
        <fullName evidence="2">Uncharacterized protein</fullName>
    </submittedName>
</protein>
<sequence length="225" mass="25491">MDMNRNTIQRCPRIIANPLSRLRSALRLPHRRPPLAALPPLSTCQATHRATDVVVSAPSPFPLRPCHSRRIVPYIMRPPIRFVPPPGHRRQAPATCLSSPLHSQSRPLHFDVGSARYTAPPHRAPLPLHHRCHEVDAMSTRAAAPAMACRFAAPATVSTVCKVFDKMCMSKHRKLHNPILRKYLLDLLLWDVEFYGSLTVSMLRTKQMVVIKQPEKKYLSTETKE</sequence>
<name>A0A8T0UY57_PANVG</name>
<evidence type="ECO:0000313" key="3">
    <source>
        <dbReference type="Proteomes" id="UP000823388"/>
    </source>
</evidence>
<dbReference type="AlphaFoldDB" id="A0A8T0UY57"/>
<accession>A0A8T0UY57</accession>
<dbReference type="Proteomes" id="UP000823388">
    <property type="component" value="Chromosome 3K"/>
</dbReference>
<evidence type="ECO:0000256" key="1">
    <source>
        <dbReference type="SAM" id="MobiDB-lite"/>
    </source>
</evidence>
<reference evidence="2" key="1">
    <citation type="submission" date="2020-05" db="EMBL/GenBank/DDBJ databases">
        <title>WGS assembly of Panicum virgatum.</title>
        <authorList>
            <person name="Lovell J.T."/>
            <person name="Jenkins J."/>
            <person name="Shu S."/>
            <person name="Juenger T.E."/>
            <person name="Schmutz J."/>
        </authorList>
    </citation>
    <scope>NUCLEOTIDE SEQUENCE</scope>
    <source>
        <strain evidence="2">AP13</strain>
    </source>
</reference>
<dbReference type="EMBL" id="CM029041">
    <property type="protein sequence ID" value="KAG2624999.1"/>
    <property type="molecule type" value="Genomic_DNA"/>
</dbReference>
<keyword evidence="3" id="KW-1185">Reference proteome</keyword>
<proteinExistence type="predicted"/>
<evidence type="ECO:0000313" key="2">
    <source>
        <dbReference type="EMBL" id="KAG2624999.1"/>
    </source>
</evidence>
<feature type="region of interest" description="Disordered" evidence="1">
    <location>
        <begin position="83"/>
        <end position="102"/>
    </location>
</feature>
<gene>
    <name evidence="2" type="ORF">PVAP13_3KG160527</name>
</gene>